<dbReference type="InterPro" id="IPR036211">
    <property type="entry name" value="eIF4G_eIF4E-bd_sf"/>
</dbReference>
<dbReference type="OrthoDB" id="514777at2759"/>
<comment type="caution">
    <text evidence="3">The sequence shown here is derived from an EMBL/GenBank/DDBJ whole genome shotgun (WGS) entry which is preliminary data.</text>
</comment>
<dbReference type="InterPro" id="IPR022745">
    <property type="entry name" value="eIF4G1_eIF4E-bd"/>
</dbReference>
<proteinExistence type="predicted"/>
<dbReference type="Pfam" id="PF02847">
    <property type="entry name" value="MA3"/>
    <property type="match status" value="1"/>
</dbReference>
<dbReference type="EMBL" id="MU154523">
    <property type="protein sequence ID" value="KAF9501372.1"/>
    <property type="molecule type" value="Genomic_DNA"/>
</dbReference>
<feature type="region of interest" description="Disordered" evidence="1">
    <location>
        <begin position="195"/>
        <end position="223"/>
    </location>
</feature>
<dbReference type="Pfam" id="PF12152">
    <property type="entry name" value="eIF_4G1"/>
    <property type="match status" value="1"/>
</dbReference>
<feature type="region of interest" description="Disordered" evidence="1">
    <location>
        <begin position="114"/>
        <end position="183"/>
    </location>
</feature>
<dbReference type="Proteomes" id="UP000807025">
    <property type="component" value="Unassembled WGS sequence"/>
</dbReference>
<dbReference type="Gene3D" id="1.25.40.180">
    <property type="match status" value="1"/>
</dbReference>
<protein>
    <recommendedName>
        <fullName evidence="2">MI domain-containing protein</fullName>
    </recommendedName>
</protein>
<name>A0A9P6A7H0_PLEER</name>
<feature type="domain" description="MI" evidence="2">
    <location>
        <begin position="224"/>
        <end position="345"/>
    </location>
</feature>
<evidence type="ECO:0000259" key="2">
    <source>
        <dbReference type="PROSITE" id="PS51366"/>
    </source>
</evidence>
<dbReference type="InterPro" id="IPR003891">
    <property type="entry name" value="Initiation_fac_eIF4g_MI"/>
</dbReference>
<keyword evidence="4" id="KW-1185">Reference proteome</keyword>
<reference evidence="3" key="1">
    <citation type="submission" date="2020-11" db="EMBL/GenBank/DDBJ databases">
        <authorList>
            <consortium name="DOE Joint Genome Institute"/>
            <person name="Ahrendt S."/>
            <person name="Riley R."/>
            <person name="Andreopoulos W."/>
            <person name="Labutti K."/>
            <person name="Pangilinan J."/>
            <person name="Ruiz-Duenas F.J."/>
            <person name="Barrasa J.M."/>
            <person name="Sanchez-Garcia M."/>
            <person name="Camarero S."/>
            <person name="Miyauchi S."/>
            <person name="Serrano A."/>
            <person name="Linde D."/>
            <person name="Babiker R."/>
            <person name="Drula E."/>
            <person name="Ayuso-Fernandez I."/>
            <person name="Pacheco R."/>
            <person name="Padilla G."/>
            <person name="Ferreira P."/>
            <person name="Barriuso J."/>
            <person name="Kellner H."/>
            <person name="Castanera R."/>
            <person name="Alfaro M."/>
            <person name="Ramirez L."/>
            <person name="Pisabarro A.G."/>
            <person name="Kuo A."/>
            <person name="Tritt A."/>
            <person name="Lipzen A."/>
            <person name="He G."/>
            <person name="Yan M."/>
            <person name="Ng V."/>
            <person name="Cullen D."/>
            <person name="Martin F."/>
            <person name="Rosso M.-N."/>
            <person name="Henrissat B."/>
            <person name="Hibbett D."/>
            <person name="Martinez A.T."/>
            <person name="Grigoriev I.V."/>
        </authorList>
    </citation>
    <scope>NUCLEOTIDE SEQUENCE</scope>
    <source>
        <strain evidence="3">ATCC 90797</strain>
    </source>
</reference>
<dbReference type="SUPFAM" id="SSF48371">
    <property type="entry name" value="ARM repeat"/>
    <property type="match status" value="1"/>
</dbReference>
<accession>A0A9P6A7H0</accession>
<dbReference type="PROSITE" id="PS51366">
    <property type="entry name" value="MI"/>
    <property type="match status" value="1"/>
</dbReference>
<dbReference type="Gene3D" id="1.20.970.30">
    <property type="entry name" value="eIF4G, eIF4E-binding domain"/>
    <property type="match status" value="1"/>
</dbReference>
<dbReference type="InterPro" id="IPR016024">
    <property type="entry name" value="ARM-type_fold"/>
</dbReference>
<dbReference type="AlphaFoldDB" id="A0A9P6A7H0"/>
<evidence type="ECO:0000313" key="3">
    <source>
        <dbReference type="EMBL" id="KAF9501372.1"/>
    </source>
</evidence>
<feature type="compositionally biased region" description="Basic residues" evidence="1">
    <location>
        <begin position="169"/>
        <end position="183"/>
    </location>
</feature>
<evidence type="ECO:0000256" key="1">
    <source>
        <dbReference type="SAM" id="MobiDB-lite"/>
    </source>
</evidence>
<evidence type="ECO:0000313" key="4">
    <source>
        <dbReference type="Proteomes" id="UP000807025"/>
    </source>
</evidence>
<dbReference type="SUPFAM" id="SSF101489">
    <property type="entry name" value="Eukaryotic initiation factor 4f subunit eIF4g, eIF4e-binding domain"/>
    <property type="match status" value="1"/>
</dbReference>
<organism evidence="3 4">
    <name type="scientific">Pleurotus eryngii</name>
    <name type="common">Boletus of the steppes</name>
    <dbReference type="NCBI Taxonomy" id="5323"/>
    <lineage>
        <taxon>Eukaryota</taxon>
        <taxon>Fungi</taxon>
        <taxon>Dikarya</taxon>
        <taxon>Basidiomycota</taxon>
        <taxon>Agaricomycotina</taxon>
        <taxon>Agaricomycetes</taxon>
        <taxon>Agaricomycetidae</taxon>
        <taxon>Agaricales</taxon>
        <taxon>Pleurotineae</taxon>
        <taxon>Pleurotaceae</taxon>
        <taxon>Pleurotus</taxon>
    </lineage>
</organism>
<sequence length="354" mass="38036">MDADVVHCDSTRGGAEDTPCSVVRASLPVAAARRIEDLDGVHYPNGIASPNTELNRYARAGKFKYDRNFLLQFKAVCTEKPTKMRTICIISKTLNDHQAQGSCSLHSTPDSCAVVKDQSKKKHTQAKQARGEGTANTDASTRDASGHSASGVPPPTFTLGPTRGEKGASRRGGKIRAPVKCKVKDKKKTAKAYVSARHLDGGAGPSQKSGEAEEAGTSAMSEADASKKIDNAVKVFFSKRKLDEAEAYFSGLPPTYHHILVDSLVSRAAETHEADATLVADFFARAASKNLCSPASFEEGFLFVAKFVDYIAFNTPNAWHFMVVMLKGANLDAEAQKRVASRTPDADKLLSLLS</sequence>
<gene>
    <name evidence="3" type="ORF">BDN71DRAFT_1501095</name>
</gene>